<feature type="compositionally biased region" description="Basic and acidic residues" evidence="1">
    <location>
        <begin position="550"/>
        <end position="567"/>
    </location>
</feature>
<feature type="compositionally biased region" description="Basic and acidic residues" evidence="1">
    <location>
        <begin position="422"/>
        <end position="436"/>
    </location>
</feature>
<dbReference type="OrthoDB" id="5410752at2759"/>
<feature type="compositionally biased region" description="Basic and acidic residues" evidence="1">
    <location>
        <begin position="333"/>
        <end position="343"/>
    </location>
</feature>
<feature type="region of interest" description="Disordered" evidence="1">
    <location>
        <begin position="512"/>
        <end position="575"/>
    </location>
</feature>
<feature type="compositionally biased region" description="Basic residues" evidence="1">
    <location>
        <begin position="22"/>
        <end position="34"/>
    </location>
</feature>
<reference evidence="3" key="1">
    <citation type="submission" date="2019-04" db="EMBL/GenBank/DDBJ databases">
        <title>Friends and foes A comparative genomics studyof 23 Aspergillus species from section Flavi.</title>
        <authorList>
            <consortium name="DOE Joint Genome Institute"/>
            <person name="Kjaerbolling I."/>
            <person name="Vesth T."/>
            <person name="Frisvad J.C."/>
            <person name="Nybo J.L."/>
            <person name="Theobald S."/>
            <person name="Kildgaard S."/>
            <person name="Isbrandt T."/>
            <person name="Kuo A."/>
            <person name="Sato A."/>
            <person name="Lyhne E.K."/>
            <person name="Kogle M.E."/>
            <person name="Wiebenga A."/>
            <person name="Kun R.S."/>
            <person name="Lubbers R.J."/>
            <person name="Makela M.R."/>
            <person name="Barry K."/>
            <person name="Chovatia M."/>
            <person name="Clum A."/>
            <person name="Daum C."/>
            <person name="Haridas S."/>
            <person name="He G."/>
            <person name="LaButti K."/>
            <person name="Lipzen A."/>
            <person name="Mondo S."/>
            <person name="Riley R."/>
            <person name="Salamov A."/>
            <person name="Simmons B.A."/>
            <person name="Magnuson J.K."/>
            <person name="Henrissat B."/>
            <person name="Mortensen U.H."/>
            <person name="Larsen T.O."/>
            <person name="Devries R.P."/>
            <person name="Grigoriev I.V."/>
            <person name="Machida M."/>
            <person name="Baker S.E."/>
            <person name="Andersen M.R."/>
        </authorList>
    </citation>
    <scope>NUCLEOTIDE SEQUENCE [LARGE SCALE GENOMIC DNA]</scope>
    <source>
        <strain evidence="3">IBT 14317</strain>
    </source>
</reference>
<feature type="domain" description="DUF8035" evidence="2">
    <location>
        <begin position="453"/>
        <end position="505"/>
    </location>
</feature>
<organism evidence="3">
    <name type="scientific">Petromyces alliaceus</name>
    <name type="common">Aspergillus alliaceus</name>
    <dbReference type="NCBI Taxonomy" id="209559"/>
    <lineage>
        <taxon>Eukaryota</taxon>
        <taxon>Fungi</taxon>
        <taxon>Dikarya</taxon>
        <taxon>Ascomycota</taxon>
        <taxon>Pezizomycotina</taxon>
        <taxon>Eurotiomycetes</taxon>
        <taxon>Eurotiomycetidae</taxon>
        <taxon>Eurotiales</taxon>
        <taxon>Aspergillaceae</taxon>
        <taxon>Aspergillus</taxon>
        <taxon>Aspergillus subgen. Circumdati</taxon>
    </lineage>
</organism>
<feature type="compositionally biased region" description="Basic and acidic residues" evidence="1">
    <location>
        <begin position="363"/>
        <end position="378"/>
    </location>
</feature>
<evidence type="ECO:0000256" key="1">
    <source>
        <dbReference type="SAM" id="MobiDB-lite"/>
    </source>
</evidence>
<feature type="compositionally biased region" description="Basic and acidic residues" evidence="1">
    <location>
        <begin position="278"/>
        <end position="287"/>
    </location>
</feature>
<feature type="region of interest" description="Disordered" evidence="1">
    <location>
        <begin position="402"/>
        <end position="436"/>
    </location>
</feature>
<protein>
    <recommendedName>
        <fullName evidence="2">DUF8035 domain-containing protein</fullName>
    </recommendedName>
</protein>
<dbReference type="Pfam" id="PF26118">
    <property type="entry name" value="DUF8035"/>
    <property type="match status" value="1"/>
</dbReference>
<evidence type="ECO:0000313" key="3">
    <source>
        <dbReference type="EMBL" id="KAE8389160.1"/>
    </source>
</evidence>
<name>A0A5N7C4Y2_PETAA</name>
<evidence type="ECO:0000259" key="2">
    <source>
        <dbReference type="Pfam" id="PF26118"/>
    </source>
</evidence>
<gene>
    <name evidence="3" type="ORF">BDV23DRAFT_184721</name>
</gene>
<feature type="compositionally biased region" description="Acidic residues" evidence="1">
    <location>
        <begin position="100"/>
        <end position="110"/>
    </location>
</feature>
<feature type="compositionally biased region" description="Pro residues" evidence="1">
    <location>
        <begin position="264"/>
        <end position="273"/>
    </location>
</feature>
<feature type="region of interest" description="Disordered" evidence="1">
    <location>
        <begin position="1"/>
        <end position="381"/>
    </location>
</feature>
<feature type="compositionally biased region" description="Basic and acidic residues" evidence="1">
    <location>
        <begin position="136"/>
        <end position="178"/>
    </location>
</feature>
<dbReference type="EMBL" id="ML735269">
    <property type="protein sequence ID" value="KAE8389160.1"/>
    <property type="molecule type" value="Genomic_DNA"/>
</dbReference>
<feature type="compositionally biased region" description="Acidic residues" evidence="1">
    <location>
        <begin position="193"/>
        <end position="204"/>
    </location>
</feature>
<dbReference type="InterPro" id="IPR058348">
    <property type="entry name" value="DUF8035"/>
</dbReference>
<feature type="compositionally biased region" description="Polar residues" evidence="1">
    <location>
        <begin position="220"/>
        <end position="231"/>
    </location>
</feature>
<dbReference type="AlphaFoldDB" id="A0A5N7C4Y2"/>
<sequence>MPRRHHVRDYDEDMYEVERDHYRRKHQHRPRGGRRYKEEVLYEQPRAPSPPPVDEFDRLRIRDNPGPELIREPPRETSREFRKVRDDTFKSRRPRRREIIEEEDYVSQDEELTRKMTESDSEGEIPIIPSRRSAPHRGDVRDEFSKHGTRRSEYERDLPPSIDDLKHEYRRTLGDPRYHALPRLRPGSGPVTDLDEDEYEQEDELLFRKERRRRLPNKLDLQQNDQDMSSLESEDSADVSLDQVPIHHNLAKRHMHSPEGYHIPRPPRPPRAPSPEVSFEKPRKETSRSTSLEEILVEERGGPEPPILARGPPAEPLFRQRQEGFPIHRSRPRSIEREKEISIHEVTPNGGRMLDEREVAEEVYSRPRELERPIRESTPKMAGEDWAIVTAAPKADREAILDDIPQGGKEPLTKDRKPKFTVSEERHSESDPDFARGKVGRRYIGMKDQRDGLWTEITKDLVVREAIEKSGYEYEETVSSYYVFSYLQFEDVSALVDLSEEIRRARRRRIQEIHRGRTSLPPPPPPPVPPAAMPGDRPLMLDRPASPPFRHREERRIKERNLVDDRRGRPHSGRW</sequence>
<proteinExistence type="predicted"/>
<dbReference type="Proteomes" id="UP000326877">
    <property type="component" value="Unassembled WGS sequence"/>
</dbReference>
<feature type="compositionally biased region" description="Basic and acidic residues" evidence="1">
    <location>
        <begin position="55"/>
        <end position="90"/>
    </location>
</feature>
<feature type="compositionally biased region" description="Pro residues" evidence="1">
    <location>
        <begin position="520"/>
        <end position="532"/>
    </location>
</feature>
<accession>A0A5N7C4Y2</accession>